<reference evidence="1 2" key="1">
    <citation type="journal article" date="2011" name="Genome Res.">
        <title>Phylogeny-wide analysis of social amoeba genomes highlights ancient origins for complex intercellular communication.</title>
        <authorList>
            <person name="Heidel A.J."/>
            <person name="Lawal H.M."/>
            <person name="Felder M."/>
            <person name="Schilde C."/>
            <person name="Helps N.R."/>
            <person name="Tunggal B."/>
            <person name="Rivero F."/>
            <person name="John U."/>
            <person name="Schleicher M."/>
            <person name="Eichinger L."/>
            <person name="Platzer M."/>
            <person name="Noegel A.A."/>
            <person name="Schaap P."/>
            <person name="Gloeckner G."/>
        </authorList>
    </citation>
    <scope>NUCLEOTIDE SEQUENCE [LARGE SCALE GENOMIC DNA]</scope>
    <source>
        <strain evidence="2">ATCC 26659 / Pp 5 / PN500</strain>
    </source>
</reference>
<gene>
    <name evidence="1" type="ORF">PPL_02480</name>
</gene>
<dbReference type="EMBL" id="ADBJ01000009">
    <property type="protein sequence ID" value="EFA84448.1"/>
    <property type="molecule type" value="Genomic_DNA"/>
</dbReference>
<proteinExistence type="predicted"/>
<evidence type="ECO:0008006" key="3">
    <source>
        <dbReference type="Google" id="ProtNLM"/>
    </source>
</evidence>
<dbReference type="InterPro" id="IPR052050">
    <property type="entry name" value="SecEffector_AnkRepeat"/>
</dbReference>
<dbReference type="InParanoid" id="D3B273"/>
<comment type="caution">
    <text evidence="1">The sequence shown here is derived from an EMBL/GenBank/DDBJ whole genome shotgun (WGS) entry which is preliminary data.</text>
</comment>
<keyword evidence="2" id="KW-1185">Reference proteome</keyword>
<dbReference type="GeneID" id="31358005"/>
<dbReference type="RefSeq" id="XP_020436562.1">
    <property type="nucleotide sequence ID" value="XM_020573467.1"/>
</dbReference>
<accession>D3B273</accession>
<dbReference type="Gene3D" id="1.25.40.20">
    <property type="entry name" value="Ankyrin repeat-containing domain"/>
    <property type="match status" value="1"/>
</dbReference>
<protein>
    <recommendedName>
        <fullName evidence="3">Ankyrin repeat-containing protein</fullName>
    </recommendedName>
</protein>
<name>D3B273_HETP5</name>
<dbReference type="InterPro" id="IPR036770">
    <property type="entry name" value="Ankyrin_rpt-contain_sf"/>
</dbReference>
<dbReference type="PANTHER" id="PTHR46586:SF3">
    <property type="entry name" value="ANKYRIN REPEAT-CONTAINING PROTEIN"/>
    <property type="match status" value="1"/>
</dbReference>
<dbReference type="SUPFAM" id="SSF48403">
    <property type="entry name" value="Ankyrin repeat"/>
    <property type="match status" value="1"/>
</dbReference>
<evidence type="ECO:0000313" key="2">
    <source>
        <dbReference type="Proteomes" id="UP000001396"/>
    </source>
</evidence>
<evidence type="ECO:0000313" key="1">
    <source>
        <dbReference type="EMBL" id="EFA84448.1"/>
    </source>
</evidence>
<sequence length="374" mass="42334">MYVKSIDYLCLKESTINNQQKSQQTSKQSEKSPPTNLSREFKLLSYTYCLADAFRRARYNGSDEQCTLIRSRYSEFIDCSVYDERFETKVLEDACKSDQLEIVEKVGNGQLSGHITDKVLQLAIQSGSLSTVKYIVETQPHDLFDIGRAMNLAVTTNRTKIFVCISGSKIPKVSEYYLFDQTMINKAIENGNLMVVRNIFDQVDRSHLSLKSALDKAATIGDLSILDYFIKEKQLEITQSTLDSAASCSNIEIFKYIQNYLPKGVSVTVQTVANTADAGVDSIKYLYDNGLFKYSNQIASKALKKKDNNIMEFLLNNIQEVYNQLVFQMAVQHGNLPVAIKILSQLPGQDVPDRLETHYSTQLTINIMMWSNIS</sequence>
<dbReference type="PANTHER" id="PTHR46586">
    <property type="entry name" value="ANKYRIN REPEAT-CONTAINING PROTEIN"/>
    <property type="match status" value="1"/>
</dbReference>
<dbReference type="AlphaFoldDB" id="D3B273"/>
<dbReference type="Proteomes" id="UP000001396">
    <property type="component" value="Unassembled WGS sequence"/>
</dbReference>
<organism evidence="1 2">
    <name type="scientific">Heterostelium pallidum (strain ATCC 26659 / Pp 5 / PN500)</name>
    <name type="common">Cellular slime mold</name>
    <name type="synonym">Polysphondylium pallidum</name>
    <dbReference type="NCBI Taxonomy" id="670386"/>
    <lineage>
        <taxon>Eukaryota</taxon>
        <taxon>Amoebozoa</taxon>
        <taxon>Evosea</taxon>
        <taxon>Eumycetozoa</taxon>
        <taxon>Dictyostelia</taxon>
        <taxon>Acytosteliales</taxon>
        <taxon>Acytosteliaceae</taxon>
        <taxon>Heterostelium</taxon>
    </lineage>
</organism>